<dbReference type="OrthoDB" id="10371635at2759"/>
<reference evidence="2 3" key="2">
    <citation type="submission" date="2014-03" db="EMBL/GenBank/DDBJ databases">
        <title>The Genome Sequence of Anncaliia algerae insect isolate PRA339.</title>
        <authorList>
            <consortium name="The Broad Institute Genome Sequencing Platform"/>
            <consortium name="The Broad Institute Genome Sequencing Center for Infectious Disease"/>
            <person name="Cuomo C."/>
            <person name="Becnel J."/>
            <person name="Sanscrainte N."/>
            <person name="Walker B."/>
            <person name="Young S.K."/>
            <person name="Zeng Q."/>
            <person name="Gargeya S."/>
            <person name="Fitzgerald M."/>
            <person name="Haas B."/>
            <person name="Abouelleil A."/>
            <person name="Alvarado L."/>
            <person name="Arachchi H.M."/>
            <person name="Berlin A.M."/>
            <person name="Chapman S.B."/>
            <person name="Dewar J."/>
            <person name="Goldberg J."/>
            <person name="Griggs A."/>
            <person name="Gujja S."/>
            <person name="Hansen M."/>
            <person name="Howarth C."/>
            <person name="Imamovic A."/>
            <person name="Larimer J."/>
            <person name="McCowan C."/>
            <person name="Murphy C."/>
            <person name="Neiman D."/>
            <person name="Pearson M."/>
            <person name="Priest M."/>
            <person name="Roberts A."/>
            <person name="Saif S."/>
            <person name="Shea T."/>
            <person name="Sisk P."/>
            <person name="Sykes S."/>
            <person name="Wortman J."/>
            <person name="Nusbaum C."/>
            <person name="Birren B."/>
        </authorList>
    </citation>
    <scope>NUCLEOTIDE SEQUENCE [LARGE SCALE GENOMIC DNA]</scope>
    <source>
        <strain evidence="2 3">PRA339</strain>
    </source>
</reference>
<evidence type="ECO:0000256" key="1">
    <source>
        <dbReference type="SAM" id="MobiDB-lite"/>
    </source>
</evidence>
<evidence type="ECO:0000313" key="3">
    <source>
        <dbReference type="Proteomes" id="UP000030655"/>
    </source>
</evidence>
<dbReference type="AlphaFoldDB" id="A0A059EZY2"/>
<dbReference type="Proteomes" id="UP000030655">
    <property type="component" value="Unassembled WGS sequence"/>
</dbReference>
<feature type="region of interest" description="Disordered" evidence="1">
    <location>
        <begin position="243"/>
        <end position="263"/>
    </location>
</feature>
<evidence type="ECO:0000313" key="2">
    <source>
        <dbReference type="EMBL" id="KCZ80558.1"/>
    </source>
</evidence>
<keyword evidence="3" id="KW-1185">Reference proteome</keyword>
<dbReference type="EMBL" id="KK365174">
    <property type="protein sequence ID" value="KCZ80558.1"/>
    <property type="molecule type" value="Genomic_DNA"/>
</dbReference>
<reference evidence="3" key="1">
    <citation type="submission" date="2013-02" db="EMBL/GenBank/DDBJ databases">
        <authorList>
            <consortium name="The Broad Institute Genome Sequencing Platform"/>
            <person name="Cuomo C."/>
            <person name="Becnel J."/>
            <person name="Sanscrainte N."/>
            <person name="Walker B."/>
            <person name="Young S.K."/>
            <person name="Zeng Q."/>
            <person name="Gargeya S."/>
            <person name="Fitzgerald M."/>
            <person name="Haas B."/>
            <person name="Abouelleil A."/>
            <person name="Alvarado L."/>
            <person name="Arachchi H.M."/>
            <person name="Berlin A.M."/>
            <person name="Chapman S.B."/>
            <person name="Dewar J."/>
            <person name="Goldberg J."/>
            <person name="Griggs A."/>
            <person name="Gujja S."/>
            <person name="Hansen M."/>
            <person name="Howarth C."/>
            <person name="Imamovic A."/>
            <person name="Larimer J."/>
            <person name="McCowan C."/>
            <person name="Murphy C."/>
            <person name="Neiman D."/>
            <person name="Pearson M."/>
            <person name="Priest M."/>
            <person name="Roberts A."/>
            <person name="Saif S."/>
            <person name="Shea T."/>
            <person name="Sisk P."/>
            <person name="Sykes S."/>
            <person name="Wortman J."/>
            <person name="Nusbaum C."/>
            <person name="Birren B."/>
        </authorList>
    </citation>
    <scope>NUCLEOTIDE SEQUENCE [LARGE SCALE GENOMIC DNA]</scope>
    <source>
        <strain evidence="3">PRA339</strain>
    </source>
</reference>
<protein>
    <submittedName>
        <fullName evidence="2">Uncharacterized protein</fullName>
    </submittedName>
</protein>
<dbReference type="VEuPathDB" id="MicrosporidiaDB:H312_02044"/>
<proteinExistence type="predicted"/>
<organism evidence="2 3">
    <name type="scientific">Anncaliia algerae PRA339</name>
    <dbReference type="NCBI Taxonomy" id="1288291"/>
    <lineage>
        <taxon>Eukaryota</taxon>
        <taxon>Fungi</taxon>
        <taxon>Fungi incertae sedis</taxon>
        <taxon>Microsporidia</taxon>
        <taxon>Tubulinosematoidea</taxon>
        <taxon>Tubulinosematidae</taxon>
        <taxon>Anncaliia</taxon>
    </lineage>
</organism>
<name>A0A059EZY2_9MICR</name>
<dbReference type="HOGENOM" id="CLU_709735_0_0_1"/>
<accession>A0A059EZY2</accession>
<gene>
    <name evidence="2" type="ORF">H312_02044</name>
</gene>
<sequence>MDDEYSFDENDAENISIDSMIQQELQKTNLKELGIKSVKKPSSKRNTKAIDSIYAMQNSLLDKIISKNNTPEELFSFLIYDLMVNHDKSFEKLKSKISEIANDSSEILKKLDIFFLKEKITHFREKEVKLFQELKRYLQNDDIYENDNLNYTPLLCNMISTFIDIATQTKCYKVEIEDRKKYNYTNSRKATFNDVYSLVRKDTNNVKLMGGAIYRESKKSKTGKCNGYTKKYLSLEKEEESNENNYKKRKLKKSDDKSLKEPNTVDTLKTGRIFSSHEESIDSSSLIKEKPLNHLIKMTDETKKYPKEISEVSLKQNVRSFFDETEERNDLCNKEFFHGIIEFNSSEEDPDLKYRIVFKDDFDDQYGFLTKLEARINDKTDESTYSHNE</sequence>